<name>A0A060T0N8_PYCCI</name>
<reference evidence="2" key="1">
    <citation type="submission" date="2014-01" db="EMBL/GenBank/DDBJ databases">
        <title>The genome of the white-rot fungus Pycnoporus cinnabarinus: a basidiomycete model with a versatile arsenal for lignocellulosic biomass breakdown.</title>
        <authorList>
            <person name="Levasseur A."/>
            <person name="Lomascolo A."/>
            <person name="Ruiz-Duenas F.J."/>
            <person name="Uzan E."/>
            <person name="Piumi F."/>
            <person name="Kues U."/>
            <person name="Ram A.F.J."/>
            <person name="Murat C."/>
            <person name="Haon M."/>
            <person name="Benoit I."/>
            <person name="Arfi Y."/>
            <person name="Chevret D."/>
            <person name="Drula E."/>
            <person name="Kwon M.J."/>
            <person name="Gouret P."/>
            <person name="Lesage-Meessen L."/>
            <person name="Lombard V."/>
            <person name="Mariette J."/>
            <person name="Noirot C."/>
            <person name="Park J."/>
            <person name="Patyshakuliyeva A."/>
            <person name="Wieneger R.A.B."/>
            <person name="Wosten H.A.B."/>
            <person name="Martin F."/>
            <person name="Coutinho P.M."/>
            <person name="de Vries R."/>
            <person name="Martinez A.T."/>
            <person name="Klopp C."/>
            <person name="Pontarotti P."/>
            <person name="Henrissat B."/>
            <person name="Record E."/>
        </authorList>
    </citation>
    <scope>NUCLEOTIDE SEQUENCE [LARGE SCALE GENOMIC DNA]</scope>
    <source>
        <strain evidence="2">BRFM137</strain>
    </source>
</reference>
<evidence type="ECO:0000313" key="3">
    <source>
        <dbReference type="Proteomes" id="UP000029665"/>
    </source>
</evidence>
<dbReference type="HOGENOM" id="CLU_007383_12_1_1"/>
<dbReference type="OrthoDB" id="10262413at2759"/>
<dbReference type="EMBL" id="CCBP010000649">
    <property type="protein sequence ID" value="CDO78099.1"/>
    <property type="molecule type" value="Genomic_DNA"/>
</dbReference>
<dbReference type="Gene3D" id="3.40.50.720">
    <property type="entry name" value="NAD(P)-binding Rossmann-like Domain"/>
    <property type="match status" value="1"/>
</dbReference>
<dbReference type="AlphaFoldDB" id="A0A060T0N8"/>
<dbReference type="Pfam" id="PF05368">
    <property type="entry name" value="NmrA"/>
    <property type="match status" value="1"/>
</dbReference>
<dbReference type="OMA" id="QCASADH"/>
<evidence type="ECO:0000259" key="1">
    <source>
        <dbReference type="Pfam" id="PF05368"/>
    </source>
</evidence>
<sequence length="167" mass="17999">MSSDRASVFLLGATGYIGGGVLARLVVNAKPLFDITVLLRDAVKADKLKPFGVKTVLGSLDDTEKIESLASQADIVLVEWQADADHIESTKAVLAGLKDRYQKTGKPPVLIHTSGTGVLADDAEGMHDTDVMYNDNDVEQLAKIPPEQPHREIDLLVLAADEEGEQH</sequence>
<dbReference type="PANTHER" id="PTHR48079">
    <property type="entry name" value="PROTEIN YEEZ"/>
    <property type="match status" value="1"/>
</dbReference>
<feature type="domain" description="NmrA-like" evidence="1">
    <location>
        <begin position="8"/>
        <end position="92"/>
    </location>
</feature>
<dbReference type="PANTHER" id="PTHR48079:SF6">
    <property type="entry name" value="NAD(P)-BINDING DOMAIN-CONTAINING PROTEIN-RELATED"/>
    <property type="match status" value="1"/>
</dbReference>
<dbReference type="Proteomes" id="UP000029665">
    <property type="component" value="Unassembled WGS sequence"/>
</dbReference>
<dbReference type="GO" id="GO:0005737">
    <property type="term" value="C:cytoplasm"/>
    <property type="evidence" value="ECO:0007669"/>
    <property type="project" value="TreeGrafter"/>
</dbReference>
<protein>
    <recommendedName>
        <fullName evidence="1">NmrA-like domain-containing protein</fullName>
    </recommendedName>
</protein>
<dbReference type="GO" id="GO:0004029">
    <property type="term" value="F:aldehyde dehydrogenase (NAD+) activity"/>
    <property type="evidence" value="ECO:0007669"/>
    <property type="project" value="TreeGrafter"/>
</dbReference>
<comment type="caution">
    <text evidence="2">The sequence shown here is derived from an EMBL/GenBank/DDBJ whole genome shotgun (WGS) entry which is preliminary data.</text>
</comment>
<keyword evidence="3" id="KW-1185">Reference proteome</keyword>
<dbReference type="SUPFAM" id="SSF51735">
    <property type="entry name" value="NAD(P)-binding Rossmann-fold domains"/>
    <property type="match status" value="1"/>
</dbReference>
<organism evidence="2 3">
    <name type="scientific">Pycnoporus cinnabarinus</name>
    <name type="common">Cinnabar-red polypore</name>
    <name type="synonym">Trametes cinnabarina</name>
    <dbReference type="NCBI Taxonomy" id="5643"/>
    <lineage>
        <taxon>Eukaryota</taxon>
        <taxon>Fungi</taxon>
        <taxon>Dikarya</taxon>
        <taxon>Basidiomycota</taxon>
        <taxon>Agaricomycotina</taxon>
        <taxon>Agaricomycetes</taxon>
        <taxon>Polyporales</taxon>
        <taxon>Polyporaceae</taxon>
        <taxon>Trametes</taxon>
    </lineage>
</organism>
<dbReference type="STRING" id="5643.A0A060T0N8"/>
<dbReference type="InterPro" id="IPR008030">
    <property type="entry name" value="NmrA-like"/>
</dbReference>
<dbReference type="InterPro" id="IPR036291">
    <property type="entry name" value="NAD(P)-bd_dom_sf"/>
</dbReference>
<evidence type="ECO:0000313" key="2">
    <source>
        <dbReference type="EMBL" id="CDO78099.1"/>
    </source>
</evidence>
<accession>A0A060T0N8</accession>
<dbReference type="InterPro" id="IPR051783">
    <property type="entry name" value="NAD(P)-dependent_oxidoreduct"/>
</dbReference>
<gene>
    <name evidence="2" type="ORF">BN946_scf184634.g5</name>
</gene>
<proteinExistence type="predicted"/>